<comment type="caution">
    <text evidence="2">The sequence shown here is derived from an EMBL/GenBank/DDBJ whole genome shotgun (WGS) entry which is preliminary data.</text>
</comment>
<feature type="domain" description="Calcineurin-like phosphoesterase" evidence="1">
    <location>
        <begin position="4"/>
        <end position="147"/>
    </location>
</feature>
<proteinExistence type="predicted"/>
<dbReference type="InterPro" id="IPR051693">
    <property type="entry name" value="UPF0046_metallophosphoest"/>
</dbReference>
<name>X0S0X4_9ZZZZ</name>
<dbReference type="Gene3D" id="3.60.21.10">
    <property type="match status" value="1"/>
</dbReference>
<dbReference type="AlphaFoldDB" id="X0S0X4"/>
<evidence type="ECO:0000313" key="2">
    <source>
        <dbReference type="EMBL" id="GAF68921.1"/>
    </source>
</evidence>
<dbReference type="EMBL" id="BARS01007749">
    <property type="protein sequence ID" value="GAF68921.1"/>
    <property type="molecule type" value="Genomic_DNA"/>
</dbReference>
<dbReference type="Pfam" id="PF00149">
    <property type="entry name" value="Metallophos"/>
    <property type="match status" value="1"/>
</dbReference>
<reference evidence="2" key="1">
    <citation type="journal article" date="2014" name="Front. Microbiol.">
        <title>High frequency of phylogenetically diverse reductive dehalogenase-homologous genes in deep subseafloor sedimentary metagenomes.</title>
        <authorList>
            <person name="Kawai M."/>
            <person name="Futagami T."/>
            <person name="Toyoda A."/>
            <person name="Takaki Y."/>
            <person name="Nishi S."/>
            <person name="Hori S."/>
            <person name="Arai W."/>
            <person name="Tsubouchi T."/>
            <person name="Morono Y."/>
            <person name="Uchiyama I."/>
            <person name="Ito T."/>
            <person name="Fujiyama A."/>
            <person name="Inagaki F."/>
            <person name="Takami H."/>
        </authorList>
    </citation>
    <scope>NUCLEOTIDE SEQUENCE</scope>
    <source>
        <strain evidence="2">Expedition CK06-06</strain>
    </source>
</reference>
<sequence length="150" mass="16687">MTEIVCISDTHTLHQHVDVPAGDILVHAGDFCGSGGPLEVGHFLDWMESLPHWTKIVVPGNHDICVADDPQVRAEFKKSGIHLLIDEEYVEPLSGIAFYGVPWTPDFFPDNWSFQYSQAGCTPEELWRKVPDHTDVLISHGPPFGLGDQI</sequence>
<feature type="non-terminal residue" evidence="2">
    <location>
        <position position="150"/>
    </location>
</feature>
<accession>X0S0X4</accession>
<gene>
    <name evidence="2" type="ORF">S01H1_14868</name>
</gene>
<evidence type="ECO:0000259" key="1">
    <source>
        <dbReference type="Pfam" id="PF00149"/>
    </source>
</evidence>
<dbReference type="PANTHER" id="PTHR12905:SF0">
    <property type="entry name" value="CALCINEURIN-LIKE PHOSPHOESTERASE DOMAIN-CONTAINING PROTEIN"/>
    <property type="match status" value="1"/>
</dbReference>
<dbReference type="PANTHER" id="PTHR12905">
    <property type="entry name" value="METALLOPHOSPHOESTERASE"/>
    <property type="match status" value="1"/>
</dbReference>
<dbReference type="GO" id="GO:0016787">
    <property type="term" value="F:hydrolase activity"/>
    <property type="evidence" value="ECO:0007669"/>
    <property type="project" value="InterPro"/>
</dbReference>
<organism evidence="2">
    <name type="scientific">marine sediment metagenome</name>
    <dbReference type="NCBI Taxonomy" id="412755"/>
    <lineage>
        <taxon>unclassified sequences</taxon>
        <taxon>metagenomes</taxon>
        <taxon>ecological metagenomes</taxon>
    </lineage>
</organism>
<protein>
    <recommendedName>
        <fullName evidence="1">Calcineurin-like phosphoesterase domain-containing protein</fullName>
    </recommendedName>
</protein>
<dbReference type="InterPro" id="IPR029052">
    <property type="entry name" value="Metallo-depent_PP-like"/>
</dbReference>
<dbReference type="SUPFAM" id="SSF56300">
    <property type="entry name" value="Metallo-dependent phosphatases"/>
    <property type="match status" value="1"/>
</dbReference>
<dbReference type="InterPro" id="IPR004843">
    <property type="entry name" value="Calcineurin-like_PHP"/>
</dbReference>